<evidence type="ECO:0000313" key="1">
    <source>
        <dbReference type="EMBL" id="CAG8811419.1"/>
    </source>
</evidence>
<protein>
    <submittedName>
        <fullName evidence="1">18350_t:CDS:1</fullName>
    </submittedName>
</protein>
<organism evidence="1 2">
    <name type="scientific">Racocetra persica</name>
    <dbReference type="NCBI Taxonomy" id="160502"/>
    <lineage>
        <taxon>Eukaryota</taxon>
        <taxon>Fungi</taxon>
        <taxon>Fungi incertae sedis</taxon>
        <taxon>Mucoromycota</taxon>
        <taxon>Glomeromycotina</taxon>
        <taxon>Glomeromycetes</taxon>
        <taxon>Diversisporales</taxon>
        <taxon>Gigasporaceae</taxon>
        <taxon>Racocetra</taxon>
    </lineage>
</organism>
<gene>
    <name evidence="1" type="ORF">RPERSI_LOCUS23302</name>
</gene>
<proteinExistence type="predicted"/>
<dbReference type="Proteomes" id="UP000789920">
    <property type="component" value="Unassembled WGS sequence"/>
</dbReference>
<comment type="caution">
    <text evidence="1">The sequence shown here is derived from an EMBL/GenBank/DDBJ whole genome shotgun (WGS) entry which is preliminary data.</text>
</comment>
<dbReference type="EMBL" id="CAJVQC010072348">
    <property type="protein sequence ID" value="CAG8811419.1"/>
    <property type="molecule type" value="Genomic_DNA"/>
</dbReference>
<keyword evidence="2" id="KW-1185">Reference proteome</keyword>
<name>A0ACA9RU61_9GLOM</name>
<evidence type="ECO:0000313" key="2">
    <source>
        <dbReference type="Proteomes" id="UP000789920"/>
    </source>
</evidence>
<feature type="non-terminal residue" evidence="1">
    <location>
        <position position="1"/>
    </location>
</feature>
<reference evidence="1" key="1">
    <citation type="submission" date="2021-06" db="EMBL/GenBank/DDBJ databases">
        <authorList>
            <person name="Kallberg Y."/>
            <person name="Tangrot J."/>
            <person name="Rosling A."/>
        </authorList>
    </citation>
    <scope>NUCLEOTIDE SEQUENCE</scope>
    <source>
        <strain evidence="1">MA461A</strain>
    </source>
</reference>
<sequence>FATSGITSKLRVFPGNYINTTARLRPSGASTGGSNIKGYMGAAAGIHRAERRTVTPLLWMQNVRMVKSSGEGHTDKGVPANMHEEMVEISRKFPNVKVTKLNAGNYTISLKGPWSDSGVAFIRINISFPPQYPDKAAPTFVIHKTGMISIMNRTHMSQILNRIAINHVSEKRPCMETCIRYLLGEQVQDNDGRDRYGREDSDEENLINFNRRTSYDKNLTLLLGDKDDHNIPFPVICGARFSINGQLVCFFSNLRSPDVSHSITQVDSNNSTGSSCKIQTSSYTYTHPRSYDSWEQYKMISRLPMPVTHNVADDGVSTYEGEEDLYNLHSFYYKSKSELHDALDSSDRVALFQSTKLDRKGHEILMFDLSELMPVSQKLAKNYILNGNDPAEICKKNAQ</sequence>
<accession>A0ACA9RU61</accession>
<feature type="non-terminal residue" evidence="1">
    <location>
        <position position="399"/>
    </location>
</feature>